<feature type="domain" description="N-acetyltransferase" evidence="12">
    <location>
        <begin position="65"/>
        <end position="229"/>
    </location>
</feature>
<keyword evidence="6" id="KW-0963">Cytoplasm</keyword>
<dbReference type="RefSeq" id="XP_051364127.1">
    <property type="nucleotide sequence ID" value="XM_051504201.1"/>
</dbReference>
<dbReference type="SUPFAM" id="SSF55729">
    <property type="entry name" value="Acyl-CoA N-acyltransferases (Nat)"/>
    <property type="match status" value="1"/>
</dbReference>
<evidence type="ECO:0000256" key="5">
    <source>
        <dbReference type="ARBA" id="ARBA00015043"/>
    </source>
</evidence>
<evidence type="ECO:0000256" key="11">
    <source>
        <dbReference type="ARBA" id="ARBA00049524"/>
    </source>
</evidence>
<dbReference type="Gene3D" id="3.40.630.30">
    <property type="match status" value="1"/>
</dbReference>
<keyword evidence="7" id="KW-0808">Transferase</keyword>
<sequence>MSALKRMRESRRTALARAVTEEQAIAAAIKKSDADFVKSYLGVSCQDWRSWKNAQTGVEYILDLISSVDLREADFQTCFDLIDETSGKAYHESVAGWHPEVKKEEMRSPELRYILVKQKDDPAGQVLGYTSLMPTFEDGRPVIYCYEIHLREALRGTGLGRRMMELLSTIAQNIPTIEKVMLTCFLSNEAGMAFYRRIGFQVDESSPKERKLRTKVVKPDFAIMSRRTSS</sequence>
<evidence type="ECO:0000313" key="13">
    <source>
        <dbReference type="EMBL" id="KAI6783271.1"/>
    </source>
</evidence>
<dbReference type="PANTHER" id="PTHR20531:SF1">
    <property type="entry name" value="N-ALPHA-ACETYLTRANSFERASE 40"/>
    <property type="match status" value="1"/>
</dbReference>
<dbReference type="InterPro" id="IPR039949">
    <property type="entry name" value="NAA40"/>
</dbReference>
<dbReference type="GO" id="GO:1990189">
    <property type="term" value="F:protein N-terminal-serine acetyltransferase activity"/>
    <property type="evidence" value="ECO:0007669"/>
    <property type="project" value="UniProtKB-EC"/>
</dbReference>
<keyword evidence="8" id="KW-0539">Nucleus</keyword>
<dbReference type="EMBL" id="JAGIXG020000008">
    <property type="protein sequence ID" value="KAI6783271.1"/>
    <property type="molecule type" value="Genomic_DNA"/>
</dbReference>
<reference evidence="13" key="2">
    <citation type="submission" date="2022-07" db="EMBL/GenBank/DDBJ databases">
        <authorList>
            <person name="Goncalves M.F.M."/>
            <person name="Hilario S."/>
            <person name="Van De Peer Y."/>
            <person name="Esteves A.C."/>
            <person name="Alves A."/>
        </authorList>
    </citation>
    <scope>NUCLEOTIDE SEQUENCE</scope>
    <source>
        <strain evidence="13">MUM 19.33</strain>
    </source>
</reference>
<dbReference type="GeneID" id="75830786"/>
<evidence type="ECO:0000256" key="4">
    <source>
        <dbReference type="ARBA" id="ARBA00012950"/>
    </source>
</evidence>
<accession>A0A9P9Y4I9</accession>
<dbReference type="PROSITE" id="PS51186">
    <property type="entry name" value="GNAT"/>
    <property type="match status" value="1"/>
</dbReference>
<dbReference type="AlphaFoldDB" id="A0A9P9Y4I9"/>
<dbReference type="GO" id="GO:0005634">
    <property type="term" value="C:nucleus"/>
    <property type="evidence" value="ECO:0007669"/>
    <property type="project" value="UniProtKB-SubCell"/>
</dbReference>
<gene>
    <name evidence="13" type="ORF">J7T54_004298</name>
</gene>
<dbReference type="Pfam" id="PF00583">
    <property type="entry name" value="Acetyltransf_1"/>
    <property type="match status" value="1"/>
</dbReference>
<dbReference type="GO" id="GO:0010485">
    <property type="term" value="F:histone H4 acetyltransferase activity"/>
    <property type="evidence" value="ECO:0007669"/>
    <property type="project" value="InterPro"/>
</dbReference>
<evidence type="ECO:0000256" key="2">
    <source>
        <dbReference type="ARBA" id="ARBA00004496"/>
    </source>
</evidence>
<comment type="catalytic activity">
    <reaction evidence="10">
        <text>N-terminal L-seryl-[histone H2A] + acetyl-CoA = N-terminal N(alpha)-acetyl-L-seryl-[histone H2A] + CoA + H(+)</text>
        <dbReference type="Rhea" id="RHEA:50600"/>
        <dbReference type="Rhea" id="RHEA-COMP:12742"/>
        <dbReference type="Rhea" id="RHEA-COMP:12744"/>
        <dbReference type="ChEBI" id="CHEBI:15378"/>
        <dbReference type="ChEBI" id="CHEBI:57287"/>
        <dbReference type="ChEBI" id="CHEBI:57288"/>
        <dbReference type="ChEBI" id="CHEBI:64738"/>
        <dbReference type="ChEBI" id="CHEBI:83690"/>
        <dbReference type="EC" id="2.3.1.257"/>
    </reaction>
</comment>
<dbReference type="PANTHER" id="PTHR20531">
    <property type="entry name" value="N-ALPHA-ACETYLTRANSFERASE 40"/>
    <property type="match status" value="1"/>
</dbReference>
<protein>
    <recommendedName>
        <fullName evidence="5">N-alpha-acetyltransferase 40</fullName>
        <ecNumber evidence="4">2.3.1.257</ecNumber>
    </recommendedName>
</protein>
<dbReference type="InterPro" id="IPR016181">
    <property type="entry name" value="Acyl_CoA_acyltransferase"/>
</dbReference>
<evidence type="ECO:0000256" key="10">
    <source>
        <dbReference type="ARBA" id="ARBA00047821"/>
    </source>
</evidence>
<comment type="subcellular location">
    <subcellularLocation>
        <location evidence="2">Cytoplasm</location>
    </subcellularLocation>
    <subcellularLocation>
        <location evidence="1">Nucleus</location>
    </subcellularLocation>
</comment>
<comment type="caution">
    <text evidence="13">The sequence shown here is derived from an EMBL/GenBank/DDBJ whole genome shotgun (WGS) entry which is preliminary data.</text>
</comment>
<evidence type="ECO:0000256" key="9">
    <source>
        <dbReference type="ARBA" id="ARBA00023315"/>
    </source>
</evidence>
<organism evidence="13 14">
    <name type="scientific">Emericellopsis cladophorae</name>
    <dbReference type="NCBI Taxonomy" id="2686198"/>
    <lineage>
        <taxon>Eukaryota</taxon>
        <taxon>Fungi</taxon>
        <taxon>Dikarya</taxon>
        <taxon>Ascomycota</taxon>
        <taxon>Pezizomycotina</taxon>
        <taxon>Sordariomycetes</taxon>
        <taxon>Hypocreomycetidae</taxon>
        <taxon>Hypocreales</taxon>
        <taxon>Bionectriaceae</taxon>
        <taxon>Emericellopsis</taxon>
    </lineage>
</organism>
<comment type="similarity">
    <text evidence="3">Belongs to the acetyltransferase family. NAA40 subfamily.</text>
</comment>
<dbReference type="InterPro" id="IPR000182">
    <property type="entry name" value="GNAT_dom"/>
</dbReference>
<keyword evidence="9" id="KW-0012">Acyltransferase</keyword>
<reference evidence="13" key="1">
    <citation type="journal article" date="2021" name="J Fungi (Basel)">
        <title>Genomic and Metabolomic Analyses of the Marine Fungus Emericellopsis cladophorae: Insights into Saltwater Adaptability Mechanisms and Its Biosynthetic Potential.</title>
        <authorList>
            <person name="Goncalves M.F.M."/>
            <person name="Hilario S."/>
            <person name="Van de Peer Y."/>
            <person name="Esteves A.C."/>
            <person name="Alves A."/>
        </authorList>
    </citation>
    <scope>NUCLEOTIDE SEQUENCE</scope>
    <source>
        <strain evidence="13">MUM 19.33</strain>
    </source>
</reference>
<evidence type="ECO:0000256" key="8">
    <source>
        <dbReference type="ARBA" id="ARBA00023242"/>
    </source>
</evidence>
<dbReference type="CDD" id="cd04301">
    <property type="entry name" value="NAT_SF"/>
    <property type="match status" value="1"/>
</dbReference>
<evidence type="ECO:0000313" key="14">
    <source>
        <dbReference type="Proteomes" id="UP001055219"/>
    </source>
</evidence>
<dbReference type="Proteomes" id="UP001055219">
    <property type="component" value="Unassembled WGS sequence"/>
</dbReference>
<dbReference type="GO" id="GO:0005737">
    <property type="term" value="C:cytoplasm"/>
    <property type="evidence" value="ECO:0007669"/>
    <property type="project" value="UniProtKB-SubCell"/>
</dbReference>
<evidence type="ECO:0000259" key="12">
    <source>
        <dbReference type="PROSITE" id="PS51186"/>
    </source>
</evidence>
<dbReference type="OrthoDB" id="424551at2759"/>
<name>A0A9P9Y4I9_9HYPO</name>
<evidence type="ECO:0000256" key="7">
    <source>
        <dbReference type="ARBA" id="ARBA00022679"/>
    </source>
</evidence>
<evidence type="ECO:0000256" key="1">
    <source>
        <dbReference type="ARBA" id="ARBA00004123"/>
    </source>
</evidence>
<comment type="catalytic activity">
    <reaction evidence="11">
        <text>N-terminal L-seryl-[histone H4] + acetyl-CoA = N-terminal N(alpha)-acetyl-L-seryl-[histone H4] + CoA + H(+)</text>
        <dbReference type="Rhea" id="RHEA:50596"/>
        <dbReference type="Rhea" id="RHEA-COMP:12740"/>
        <dbReference type="Rhea" id="RHEA-COMP:12743"/>
        <dbReference type="ChEBI" id="CHEBI:15378"/>
        <dbReference type="ChEBI" id="CHEBI:57287"/>
        <dbReference type="ChEBI" id="CHEBI:57288"/>
        <dbReference type="ChEBI" id="CHEBI:64738"/>
        <dbReference type="ChEBI" id="CHEBI:83690"/>
        <dbReference type="EC" id="2.3.1.257"/>
    </reaction>
</comment>
<keyword evidence="14" id="KW-1185">Reference proteome</keyword>
<dbReference type="GO" id="GO:0043998">
    <property type="term" value="F:histone H2A acetyltransferase activity"/>
    <property type="evidence" value="ECO:0007669"/>
    <property type="project" value="InterPro"/>
</dbReference>
<evidence type="ECO:0000256" key="6">
    <source>
        <dbReference type="ARBA" id="ARBA00022490"/>
    </source>
</evidence>
<evidence type="ECO:0000256" key="3">
    <source>
        <dbReference type="ARBA" id="ARBA00008870"/>
    </source>
</evidence>
<dbReference type="EC" id="2.3.1.257" evidence="4"/>
<proteinExistence type="inferred from homology"/>